<evidence type="ECO:0000256" key="8">
    <source>
        <dbReference type="ARBA" id="ARBA00023136"/>
    </source>
</evidence>
<feature type="transmembrane region" description="Helical" evidence="9">
    <location>
        <begin position="343"/>
        <end position="364"/>
    </location>
</feature>
<evidence type="ECO:0000256" key="9">
    <source>
        <dbReference type="SAM" id="Phobius"/>
    </source>
</evidence>
<evidence type="ECO:0000256" key="2">
    <source>
        <dbReference type="ARBA" id="ARBA00006523"/>
    </source>
</evidence>
<evidence type="ECO:0000256" key="3">
    <source>
        <dbReference type="ARBA" id="ARBA00022448"/>
    </source>
</evidence>
<feature type="transmembrane region" description="Helical" evidence="9">
    <location>
        <begin position="149"/>
        <end position="168"/>
    </location>
</feature>
<dbReference type="AlphaFoldDB" id="A0A841I535"/>
<dbReference type="SUPFAM" id="SSF103473">
    <property type="entry name" value="MFS general substrate transporter"/>
    <property type="match status" value="1"/>
</dbReference>
<dbReference type="InterPro" id="IPR036259">
    <property type="entry name" value="MFS_trans_sf"/>
</dbReference>
<reference evidence="11 12" key="1">
    <citation type="submission" date="2020-08" db="EMBL/GenBank/DDBJ databases">
        <title>Genomic Encyclopedia of Type Strains, Phase IV (KMG-IV): sequencing the most valuable type-strain genomes for metagenomic binning, comparative biology and taxonomic classification.</title>
        <authorList>
            <person name="Goeker M."/>
        </authorList>
    </citation>
    <scope>NUCLEOTIDE SEQUENCE [LARGE SCALE GENOMIC DNA]</scope>
    <source>
        <strain evidence="11 12">DSM 21458</strain>
    </source>
</reference>
<dbReference type="PROSITE" id="PS50850">
    <property type="entry name" value="MFS"/>
    <property type="match status" value="1"/>
</dbReference>
<dbReference type="Pfam" id="PF07690">
    <property type="entry name" value="MFS_1"/>
    <property type="match status" value="1"/>
</dbReference>
<comment type="similarity">
    <text evidence="2">Belongs to the major facilitator superfamily. Set transporter family.</text>
</comment>
<feature type="transmembrane region" description="Helical" evidence="9">
    <location>
        <begin position="48"/>
        <end position="69"/>
    </location>
</feature>
<keyword evidence="7 9" id="KW-1133">Transmembrane helix</keyword>
<evidence type="ECO:0000256" key="6">
    <source>
        <dbReference type="ARBA" id="ARBA00022692"/>
    </source>
</evidence>
<evidence type="ECO:0000256" key="1">
    <source>
        <dbReference type="ARBA" id="ARBA00004651"/>
    </source>
</evidence>
<feature type="transmembrane region" description="Helical" evidence="9">
    <location>
        <begin position="313"/>
        <end position="331"/>
    </location>
</feature>
<feature type="domain" description="Major facilitator superfamily (MFS) profile" evidence="10">
    <location>
        <begin position="218"/>
        <end position="401"/>
    </location>
</feature>
<dbReference type="GO" id="GO:0005886">
    <property type="term" value="C:plasma membrane"/>
    <property type="evidence" value="ECO:0007669"/>
    <property type="project" value="UniProtKB-SubCell"/>
</dbReference>
<evidence type="ECO:0000256" key="5">
    <source>
        <dbReference type="ARBA" id="ARBA00022597"/>
    </source>
</evidence>
<evidence type="ECO:0000313" key="11">
    <source>
        <dbReference type="EMBL" id="MBB6100136.1"/>
    </source>
</evidence>
<comment type="subcellular location">
    <subcellularLocation>
        <location evidence="1">Cell membrane</location>
        <topology evidence="1">Multi-pass membrane protein</topology>
    </subcellularLocation>
</comment>
<keyword evidence="6 9" id="KW-0812">Transmembrane</keyword>
<dbReference type="PANTHER" id="PTHR23535">
    <property type="entry name" value="SUGAR EFFLUX TRANSPORTER A-RELATED"/>
    <property type="match status" value="1"/>
</dbReference>
<sequence>MQSNALLILRRLPGYPRLSLSVLLLGFATSFAGPYITLFGANEAGMSPFALGLFMTLMSVSSIIISHQLGRWSDRLSSRRPLVLLSALAGALGYLLLCTTHNYLLLTLIACLFLGTGAAAFPQLFAYAKAQLGSAQPQVAEHAITTLRSVFSLAWVIGPAVGAALLAWGNFVGLFVGTALTYLLAMLPVFLSSSRGRAAANAVPSGGAVLAQPAPTRPVMLIALSFVLYGMSNSMAALSLPLFVTGTLGGTNGDVGFLIGLCALLEIPVMLSFVLLPRRFTYERVILFGLALFTLYPLLVFFSQSMWMLALSQAVRAVVIAITACLGMAYFQELMPGRIGAATTLFANTTSAGSMLAGIVSGSLAQAFGYQGVFLGCAVLALVAFVLLFVIRAPRGGSPTS</sequence>
<keyword evidence="5" id="KW-0762">Sugar transport</keyword>
<accession>A0A841I535</accession>
<dbReference type="CDD" id="cd17471">
    <property type="entry name" value="MFS_Set"/>
    <property type="match status" value="1"/>
</dbReference>
<dbReference type="Proteomes" id="UP000569951">
    <property type="component" value="Unassembled WGS sequence"/>
</dbReference>
<organism evidence="11 12">
    <name type="scientific">Deinobacterium chartae</name>
    <dbReference type="NCBI Taxonomy" id="521158"/>
    <lineage>
        <taxon>Bacteria</taxon>
        <taxon>Thermotogati</taxon>
        <taxon>Deinococcota</taxon>
        <taxon>Deinococci</taxon>
        <taxon>Deinococcales</taxon>
        <taxon>Deinococcaceae</taxon>
        <taxon>Deinobacterium</taxon>
    </lineage>
</organism>
<dbReference type="PANTHER" id="PTHR23535:SF2">
    <property type="entry name" value="SUGAR EFFLUX TRANSPORTER A-RELATED"/>
    <property type="match status" value="1"/>
</dbReference>
<feature type="transmembrane region" description="Helical" evidence="9">
    <location>
        <begin position="285"/>
        <end position="307"/>
    </location>
</feature>
<feature type="transmembrane region" description="Helical" evidence="9">
    <location>
        <begin position="370"/>
        <end position="391"/>
    </location>
</feature>
<keyword evidence="8 9" id="KW-0472">Membrane</keyword>
<feature type="transmembrane region" description="Helical" evidence="9">
    <location>
        <begin position="81"/>
        <end position="97"/>
    </location>
</feature>
<dbReference type="EMBL" id="JACHHG010000022">
    <property type="protein sequence ID" value="MBB6100136.1"/>
    <property type="molecule type" value="Genomic_DNA"/>
</dbReference>
<evidence type="ECO:0000256" key="4">
    <source>
        <dbReference type="ARBA" id="ARBA00022475"/>
    </source>
</evidence>
<protein>
    <submittedName>
        <fullName evidence="11">SET family sugar efflux transporter-like MFS transporter</fullName>
    </submittedName>
</protein>
<keyword evidence="3" id="KW-0813">Transport</keyword>
<dbReference type="Gene3D" id="1.20.1250.20">
    <property type="entry name" value="MFS general substrate transporter like domains"/>
    <property type="match status" value="2"/>
</dbReference>
<dbReference type="RefSeq" id="WP_183988872.1">
    <property type="nucleotide sequence ID" value="NZ_JACHHG010000022.1"/>
</dbReference>
<evidence type="ECO:0000256" key="7">
    <source>
        <dbReference type="ARBA" id="ARBA00022989"/>
    </source>
</evidence>
<feature type="transmembrane region" description="Helical" evidence="9">
    <location>
        <begin position="103"/>
        <end position="128"/>
    </location>
</feature>
<keyword evidence="4" id="KW-1003">Cell membrane</keyword>
<feature type="transmembrane region" description="Helical" evidence="9">
    <location>
        <begin position="219"/>
        <end position="243"/>
    </location>
</feature>
<dbReference type="InterPro" id="IPR011701">
    <property type="entry name" value="MFS"/>
</dbReference>
<dbReference type="InterPro" id="IPR020846">
    <property type="entry name" value="MFS_dom"/>
</dbReference>
<evidence type="ECO:0000313" key="12">
    <source>
        <dbReference type="Proteomes" id="UP000569951"/>
    </source>
</evidence>
<dbReference type="GO" id="GO:0022857">
    <property type="term" value="F:transmembrane transporter activity"/>
    <property type="evidence" value="ECO:0007669"/>
    <property type="project" value="InterPro"/>
</dbReference>
<proteinExistence type="inferred from homology"/>
<feature type="transmembrane region" description="Helical" evidence="9">
    <location>
        <begin position="174"/>
        <end position="191"/>
    </location>
</feature>
<keyword evidence="12" id="KW-1185">Reference proteome</keyword>
<evidence type="ECO:0000259" key="10">
    <source>
        <dbReference type="PROSITE" id="PS50850"/>
    </source>
</evidence>
<name>A0A841I535_9DEIO</name>
<comment type="caution">
    <text evidence="11">The sequence shown here is derived from an EMBL/GenBank/DDBJ whole genome shotgun (WGS) entry which is preliminary data.</text>
</comment>
<gene>
    <name evidence="11" type="ORF">HNR42_003602</name>
</gene>
<feature type="transmembrane region" description="Helical" evidence="9">
    <location>
        <begin position="255"/>
        <end position="276"/>
    </location>
</feature>